<evidence type="ECO:0000259" key="5">
    <source>
        <dbReference type="Pfam" id="PF07992"/>
    </source>
</evidence>
<dbReference type="Proteomes" id="UP001163293">
    <property type="component" value="Chromosome"/>
</dbReference>
<keyword evidence="4" id="KW-0560">Oxidoreductase</keyword>
<evidence type="ECO:0000256" key="3">
    <source>
        <dbReference type="ARBA" id="ARBA00022827"/>
    </source>
</evidence>
<gene>
    <name evidence="7" type="ORF">NL394_21470</name>
</gene>
<dbReference type="Pfam" id="PF07992">
    <property type="entry name" value="Pyr_redox_2"/>
    <property type="match status" value="1"/>
</dbReference>
<proteinExistence type="predicted"/>
<dbReference type="PRINTS" id="PR00368">
    <property type="entry name" value="FADPNR"/>
</dbReference>
<dbReference type="Pfam" id="PF14759">
    <property type="entry name" value="Reductase_C"/>
    <property type="match status" value="1"/>
</dbReference>
<keyword evidence="3" id="KW-0274">FAD</keyword>
<evidence type="ECO:0000256" key="1">
    <source>
        <dbReference type="ARBA" id="ARBA00001974"/>
    </source>
</evidence>
<evidence type="ECO:0000259" key="6">
    <source>
        <dbReference type="Pfam" id="PF14759"/>
    </source>
</evidence>
<dbReference type="PRINTS" id="PR00411">
    <property type="entry name" value="PNDRDTASEI"/>
</dbReference>
<dbReference type="SUPFAM" id="SSF55424">
    <property type="entry name" value="FAD/NAD-linked reductases, dimerisation (C-terminal) domain"/>
    <property type="match status" value="1"/>
</dbReference>
<dbReference type="AlphaFoldDB" id="A0AAX3EHW1"/>
<dbReference type="Gene3D" id="3.50.50.60">
    <property type="entry name" value="FAD/NAD(P)-binding domain"/>
    <property type="match status" value="2"/>
</dbReference>
<dbReference type="InterPro" id="IPR050446">
    <property type="entry name" value="FAD-oxidoreductase/Apoptosis"/>
</dbReference>
<accession>A0AAX3EHW1</accession>
<dbReference type="InterPro" id="IPR028202">
    <property type="entry name" value="Reductase_C"/>
</dbReference>
<dbReference type="PANTHER" id="PTHR43557:SF2">
    <property type="entry name" value="RIESKE DOMAIN-CONTAINING PROTEIN-RELATED"/>
    <property type="match status" value="1"/>
</dbReference>
<organism evidence="7 8">
    <name type="scientific">Paenarthrobacter ureafaciens</name>
    <dbReference type="NCBI Taxonomy" id="37931"/>
    <lineage>
        <taxon>Bacteria</taxon>
        <taxon>Bacillati</taxon>
        <taxon>Actinomycetota</taxon>
        <taxon>Actinomycetes</taxon>
        <taxon>Micrococcales</taxon>
        <taxon>Micrococcaceae</taxon>
        <taxon>Paenarthrobacter</taxon>
    </lineage>
</organism>
<sequence length="420" mass="43574">MTNSVSGTLIVGASQAGLQIASSLREFGDTDPIVLVGNEDVAPYQRPPLSKAYLTGKATAESLSFRSPDWYAGKGIELRLSTHIQHLELDGPSSGSGAAITSTGEKIPFGRLALAVGGSPRRLAIPGADLDGVCVLRDMTQADDLRRRLDAAFNVVVIGGGFIGLEAAAAARAAGKDVTVVDVADRLLGRAVAPEVSAFYLAAHRRRGTQVLLSAAIEAIEGNDQNRVTGVRLGDGTVLPADVVLVGVGLVANTDLAAGLGLEIDRGIVVDALARTSNPNIVAAGDCTTLPHPLTGEGRYRIESVQNAVAQAQIAAATLVGRPQGPAAVPWFWSDQADLKLQIAGLSNGYDHVVVRGEPDEEQFSVLYYAAGRLIAIDAINAPRDYMAVRKLLGTGGSIPAELAGDTNVPLRDLAAAVTV</sequence>
<dbReference type="InterPro" id="IPR023753">
    <property type="entry name" value="FAD/NAD-binding_dom"/>
</dbReference>
<dbReference type="GO" id="GO:0005737">
    <property type="term" value="C:cytoplasm"/>
    <property type="evidence" value="ECO:0007669"/>
    <property type="project" value="TreeGrafter"/>
</dbReference>
<dbReference type="SUPFAM" id="SSF51905">
    <property type="entry name" value="FAD/NAD(P)-binding domain"/>
    <property type="match status" value="2"/>
</dbReference>
<evidence type="ECO:0000256" key="4">
    <source>
        <dbReference type="ARBA" id="ARBA00023002"/>
    </source>
</evidence>
<comment type="cofactor">
    <cofactor evidence="1">
        <name>FAD</name>
        <dbReference type="ChEBI" id="CHEBI:57692"/>
    </cofactor>
</comment>
<reference evidence="7" key="1">
    <citation type="submission" date="2022-07" db="EMBL/GenBank/DDBJ databases">
        <authorList>
            <person name="Wu T."/>
        </authorList>
    </citation>
    <scope>NUCLEOTIDE SEQUENCE</scope>
    <source>
        <strain evidence="7">SD-1</strain>
    </source>
</reference>
<dbReference type="PANTHER" id="PTHR43557">
    <property type="entry name" value="APOPTOSIS-INDUCING FACTOR 1"/>
    <property type="match status" value="1"/>
</dbReference>
<dbReference type="InterPro" id="IPR036188">
    <property type="entry name" value="FAD/NAD-bd_sf"/>
</dbReference>
<name>A0AAX3EHW1_PAEUR</name>
<protein>
    <submittedName>
        <fullName evidence="7">FAD-dependent oxidoreductase</fullName>
    </submittedName>
</protein>
<dbReference type="GO" id="GO:0016651">
    <property type="term" value="F:oxidoreductase activity, acting on NAD(P)H"/>
    <property type="evidence" value="ECO:0007669"/>
    <property type="project" value="TreeGrafter"/>
</dbReference>
<evidence type="ECO:0000313" key="8">
    <source>
        <dbReference type="Proteomes" id="UP001163293"/>
    </source>
</evidence>
<dbReference type="RefSeq" id="WP_069694452.1">
    <property type="nucleotide sequence ID" value="NZ_CP043010.1"/>
</dbReference>
<feature type="domain" description="FAD/NAD(P)-binding" evidence="5">
    <location>
        <begin position="9"/>
        <end position="312"/>
    </location>
</feature>
<evidence type="ECO:0000313" key="7">
    <source>
        <dbReference type="EMBL" id="UYV97563.1"/>
    </source>
</evidence>
<dbReference type="Gene3D" id="3.30.390.30">
    <property type="match status" value="1"/>
</dbReference>
<dbReference type="EMBL" id="CP101185">
    <property type="protein sequence ID" value="UYV97563.1"/>
    <property type="molecule type" value="Genomic_DNA"/>
</dbReference>
<keyword evidence="8" id="KW-1185">Reference proteome</keyword>
<feature type="domain" description="Reductase C-terminal" evidence="6">
    <location>
        <begin position="331"/>
        <end position="415"/>
    </location>
</feature>
<evidence type="ECO:0000256" key="2">
    <source>
        <dbReference type="ARBA" id="ARBA00022630"/>
    </source>
</evidence>
<dbReference type="InterPro" id="IPR016156">
    <property type="entry name" value="FAD/NAD-linked_Rdtase_dimer_sf"/>
</dbReference>
<keyword evidence="2" id="KW-0285">Flavoprotein</keyword>